<evidence type="ECO:0008006" key="3">
    <source>
        <dbReference type="Google" id="ProtNLM"/>
    </source>
</evidence>
<dbReference type="Gene3D" id="3.30.530.20">
    <property type="match status" value="1"/>
</dbReference>
<proteinExistence type="predicted"/>
<dbReference type="OrthoDB" id="9810827at2"/>
<comment type="caution">
    <text evidence="1">The sequence shown here is derived from an EMBL/GenBank/DDBJ whole genome shotgun (WGS) entry which is preliminary data.</text>
</comment>
<accession>A0A8J2Z439</accession>
<dbReference type="InterPro" id="IPR023393">
    <property type="entry name" value="START-like_dom_sf"/>
</dbReference>
<name>A0A8J2Z439_9GAMM</name>
<dbReference type="Proteomes" id="UP000636949">
    <property type="component" value="Unassembled WGS sequence"/>
</dbReference>
<evidence type="ECO:0000313" key="2">
    <source>
        <dbReference type="Proteomes" id="UP000636949"/>
    </source>
</evidence>
<dbReference type="AlphaFoldDB" id="A0A8J2Z439"/>
<sequence>MMYMKSYSKTYSNVTPQQIWMIWSDIQKRTLWDDDTEWAMINGDFKTGNTFHFKPKGDPKLKMKIVECIPNKSFTDYFRLPFGHLYGIHKIQECEEGICITTTIQIKGYLSWLWQKLLGEKIVATLPRQTELLVKVAREI</sequence>
<dbReference type="EMBL" id="BMJS01000010">
    <property type="protein sequence ID" value="GGF96554.1"/>
    <property type="molecule type" value="Genomic_DNA"/>
</dbReference>
<gene>
    <name evidence="1" type="ORF">GCM10010995_12230</name>
</gene>
<dbReference type="SUPFAM" id="SSF55961">
    <property type="entry name" value="Bet v1-like"/>
    <property type="match status" value="1"/>
</dbReference>
<keyword evidence="2" id="KW-1185">Reference proteome</keyword>
<reference evidence="1" key="2">
    <citation type="submission" date="2020-09" db="EMBL/GenBank/DDBJ databases">
        <authorList>
            <person name="Sun Q."/>
            <person name="Zhou Y."/>
        </authorList>
    </citation>
    <scope>NUCLEOTIDE SEQUENCE</scope>
    <source>
        <strain evidence="1">CGMCC 1.15758</strain>
    </source>
</reference>
<protein>
    <recommendedName>
        <fullName evidence="3">Polyketide cyclase</fullName>
    </recommendedName>
</protein>
<reference evidence="1" key="1">
    <citation type="journal article" date="2014" name="Int. J. Syst. Evol. Microbiol.">
        <title>Complete genome sequence of Corynebacterium casei LMG S-19264T (=DSM 44701T), isolated from a smear-ripened cheese.</title>
        <authorList>
            <consortium name="US DOE Joint Genome Institute (JGI-PGF)"/>
            <person name="Walter F."/>
            <person name="Albersmeier A."/>
            <person name="Kalinowski J."/>
            <person name="Ruckert C."/>
        </authorList>
    </citation>
    <scope>NUCLEOTIDE SEQUENCE</scope>
    <source>
        <strain evidence="1">CGMCC 1.15758</strain>
    </source>
</reference>
<evidence type="ECO:0000313" key="1">
    <source>
        <dbReference type="EMBL" id="GGF96554.1"/>
    </source>
</evidence>
<organism evidence="1 2">
    <name type="scientific">Cysteiniphilum litorale</name>
    <dbReference type="NCBI Taxonomy" id="2056700"/>
    <lineage>
        <taxon>Bacteria</taxon>
        <taxon>Pseudomonadati</taxon>
        <taxon>Pseudomonadota</taxon>
        <taxon>Gammaproteobacteria</taxon>
        <taxon>Thiotrichales</taxon>
        <taxon>Fastidiosibacteraceae</taxon>
        <taxon>Cysteiniphilum</taxon>
    </lineage>
</organism>